<name>A0ACC0ZVB6_9ROSI</name>
<comment type="caution">
    <text evidence="1">The sequence shown here is derived from an EMBL/GenBank/DDBJ whole genome shotgun (WGS) entry which is preliminary data.</text>
</comment>
<proteinExistence type="predicted"/>
<dbReference type="EMBL" id="CM047910">
    <property type="protein sequence ID" value="KAJ0076105.1"/>
    <property type="molecule type" value="Genomic_DNA"/>
</dbReference>
<evidence type="ECO:0000313" key="1">
    <source>
        <dbReference type="EMBL" id="KAJ0076105.1"/>
    </source>
</evidence>
<sequence length="269" mass="30704">MRRSRSQTPWKNYQLPPPKMKRFLLMKLLPLMTNKLKNPQNHLPPPPQQTQKPTHSVASAPISKSSSSEKDSESECDSDSDSESTPKPIATKPMEATTSKPRSKATAKRPSGTEESLKDSKRAKKKEMGADLDKENQKKPGEDTKKLQPFQRVWSDEDEIVVLKGLIDFTTKKGMDPSQDMNAFRDFIKKSLHVEFTRIQVKEKIRRLKKKYENNLGKKGEDTTFSKLHEQETYDLSRKLWGNGNTSGVFESVAKSNNKAKKESKPERE</sequence>
<dbReference type="Proteomes" id="UP001164250">
    <property type="component" value="Chromosome 15"/>
</dbReference>
<gene>
    <name evidence="1" type="ORF">Patl1_35072</name>
</gene>
<reference evidence="2" key="1">
    <citation type="journal article" date="2023" name="G3 (Bethesda)">
        <title>Genome assembly and association tests identify interacting loci associated with vigor, precocity, and sex in interspecific pistachio rootstocks.</title>
        <authorList>
            <person name="Palmer W."/>
            <person name="Jacygrad E."/>
            <person name="Sagayaradj S."/>
            <person name="Cavanaugh K."/>
            <person name="Han R."/>
            <person name="Bertier L."/>
            <person name="Beede B."/>
            <person name="Kafkas S."/>
            <person name="Golino D."/>
            <person name="Preece J."/>
            <person name="Michelmore R."/>
        </authorList>
    </citation>
    <scope>NUCLEOTIDE SEQUENCE [LARGE SCALE GENOMIC DNA]</scope>
</reference>
<organism evidence="1 2">
    <name type="scientific">Pistacia atlantica</name>
    <dbReference type="NCBI Taxonomy" id="434234"/>
    <lineage>
        <taxon>Eukaryota</taxon>
        <taxon>Viridiplantae</taxon>
        <taxon>Streptophyta</taxon>
        <taxon>Embryophyta</taxon>
        <taxon>Tracheophyta</taxon>
        <taxon>Spermatophyta</taxon>
        <taxon>Magnoliopsida</taxon>
        <taxon>eudicotyledons</taxon>
        <taxon>Gunneridae</taxon>
        <taxon>Pentapetalae</taxon>
        <taxon>rosids</taxon>
        <taxon>malvids</taxon>
        <taxon>Sapindales</taxon>
        <taxon>Anacardiaceae</taxon>
        <taxon>Pistacia</taxon>
    </lineage>
</organism>
<protein>
    <submittedName>
        <fullName evidence="1">Uncharacterized protein</fullName>
    </submittedName>
</protein>
<evidence type="ECO:0000313" key="2">
    <source>
        <dbReference type="Proteomes" id="UP001164250"/>
    </source>
</evidence>
<accession>A0ACC0ZVB6</accession>
<keyword evidence="2" id="KW-1185">Reference proteome</keyword>